<dbReference type="AlphaFoldDB" id="T1CST0"/>
<reference evidence="1" key="1">
    <citation type="submission" date="2013-08" db="EMBL/GenBank/DDBJ databases">
        <authorList>
            <person name="Mendez C."/>
            <person name="Richter M."/>
            <person name="Ferrer M."/>
            <person name="Sanchez J."/>
        </authorList>
    </citation>
    <scope>NUCLEOTIDE SEQUENCE</scope>
</reference>
<evidence type="ECO:0000313" key="1">
    <source>
        <dbReference type="EMBL" id="EQD72425.1"/>
    </source>
</evidence>
<reference evidence="1" key="2">
    <citation type="journal article" date="2014" name="ISME J.">
        <title>Microbial stratification in low pH oxic and suboxic macroscopic growths along an acid mine drainage.</title>
        <authorList>
            <person name="Mendez-Garcia C."/>
            <person name="Mesa V."/>
            <person name="Sprenger R.R."/>
            <person name="Richter M."/>
            <person name="Diez M.S."/>
            <person name="Solano J."/>
            <person name="Bargiela R."/>
            <person name="Golyshina O.V."/>
            <person name="Manteca A."/>
            <person name="Ramos J.L."/>
            <person name="Gallego J.R."/>
            <person name="Llorente I."/>
            <person name="Martins Dos Santos V.A."/>
            <person name="Jensen O.N."/>
            <person name="Pelaez A.I."/>
            <person name="Sanchez J."/>
            <person name="Ferrer M."/>
        </authorList>
    </citation>
    <scope>NUCLEOTIDE SEQUENCE</scope>
</reference>
<name>T1CST0_9ZZZZ</name>
<comment type="caution">
    <text evidence="1">The sequence shown here is derived from an EMBL/GenBank/DDBJ whole genome shotgun (WGS) entry which is preliminary data.</text>
</comment>
<accession>T1CST0</accession>
<protein>
    <submittedName>
        <fullName evidence="1">Uncharacterized protein</fullName>
    </submittedName>
</protein>
<organism evidence="1">
    <name type="scientific">mine drainage metagenome</name>
    <dbReference type="NCBI Taxonomy" id="410659"/>
    <lineage>
        <taxon>unclassified sequences</taxon>
        <taxon>metagenomes</taxon>
        <taxon>ecological metagenomes</taxon>
    </lineage>
</organism>
<gene>
    <name evidence="1" type="ORF">B1B_03766</name>
</gene>
<sequence length="284" mass="30574">MAAGGSVSRAFAHAVVGMRVFPATLTFDDPGVADELPLVFDSIHTPGGVETVLSASYAKTLTRKLGIVLGTDYQQVIPGTGPTLRGLDDWTFAVDYQLYKVASTESIGMLQMAGTFGGSGSQAIGAPYSVYTPEFAFGQGMGFLPFSLRYLTPFAVTGAVSENLPSNSALAPRILNWDFSIQYSIPYLQDFVHDEGIPAPFNNMVPIVEIPMQTCLDRDCPVRTTGYVDPGMIWIGHYIQWGVELQLPVNSATGDHPGILFGVDFYFDDLFPHSLGAPLWSAGS</sequence>
<proteinExistence type="predicted"/>
<dbReference type="EMBL" id="AUZY01002333">
    <property type="protein sequence ID" value="EQD72425.1"/>
    <property type="molecule type" value="Genomic_DNA"/>
</dbReference>